<dbReference type="PANTHER" id="PTHR45716">
    <property type="entry name" value="BITESIZE, ISOFORM I"/>
    <property type="match status" value="1"/>
</dbReference>
<dbReference type="GeneID" id="119730824"/>
<feature type="domain" description="RabBD" evidence="6">
    <location>
        <begin position="28"/>
        <end position="152"/>
    </location>
</feature>
<dbReference type="InterPro" id="IPR013083">
    <property type="entry name" value="Znf_RING/FYVE/PHD"/>
</dbReference>
<dbReference type="InterPro" id="IPR000008">
    <property type="entry name" value="C2_dom"/>
</dbReference>
<dbReference type="PRINTS" id="PR00399">
    <property type="entry name" value="SYNAPTOTAGMN"/>
</dbReference>
<dbReference type="InterPro" id="IPR010911">
    <property type="entry name" value="Rab_BD"/>
</dbReference>
<evidence type="ECO:0000256" key="2">
    <source>
        <dbReference type="ARBA" id="ARBA00022737"/>
    </source>
</evidence>
<feature type="compositionally biased region" description="Low complexity" evidence="4">
    <location>
        <begin position="468"/>
        <end position="479"/>
    </location>
</feature>
<dbReference type="PROSITE" id="PS50004">
    <property type="entry name" value="C2"/>
    <property type="match status" value="2"/>
</dbReference>
<feature type="domain" description="C2" evidence="5">
    <location>
        <begin position="784"/>
        <end position="910"/>
    </location>
</feature>
<evidence type="ECO:0008006" key="9">
    <source>
        <dbReference type="Google" id="ProtNLM"/>
    </source>
</evidence>
<sequence length="949" mass="105078">MSSSEKVSHQESSGGLGQMVSQRLSPSLIDLQHLSEEERNIIFSVLDRDEQLRQHDQERVKKRSRMLKNELHDLRKKGAVNAADENDNARVCIRCREPLGLLFNTGDSCPKCQHKVCKACQVTLPSGTRWLCSVCHKNMQLQLETGEWHFSQLQVDQVPLFGSDLVKASLAKAKHSLTDPTTIPVLTASDLRSDSRSSLQGKKRSDPGKGRHHKGRQDSRTSSDYTTSRQSSQRSARYDNSSSGPNSPAASLKISSRVSSSLTGNTSPSEVYSEPEDYPRGGGRNKWKKVAAVSQAGGRFFKRKGDGKSKTSLQQTRTHNRSNSSGSEPVSVTDSSEVDGVLEPISGFTFQRVSFRKDRKGSGKQDSSKDTTDQGQNHDDMGCVCSTEEPTCIPAGLAEDDQDDYIKSNGKTPVDNTSHSVDTPVIAVDVVDDSKGKSREDSEEDDIDRHFMVHGGLSPDIRNKFGIHSDSTGTSPPDTDSSHDKATSLQLSNEDSLSDEKPSPNEQNENGKAVRASITSDSHLSVDGASSPETHLPSSSNTFTKAGSIGDNRSRASASSLQRRMQTGSNLSKVKMTHATAVEGARRSHSDPAATGMGSSVSMTSLYSQAGEENYGKYVITGDINFGLHYNYKTNIFEVKIKACRDLAPVDVKRIKSDPYVKTYLLPDRTKASKRKTFVRKGTVNPQYEMTLRYHISQSELETRTLSVTVWNNDAFGRNDFLGEVLVNMDSIKLDDYKPRWHQLCNKSQPAEGAVAYKGDLTVSLMYSDTVAPEVEEKDSKKKKKKDKSKKLGKNQQAAEGKGLLYVKIIEARNLVGVRMGGSSNPFIKGYLEPDRSKTGKHKTAVLRGTCNPRWDHVMKFENVSLRTLKERCLELTVWDHETLSSNEFLGGVRLNLGTGEYQRKPATWNDATGEEMKVWEQMMKAPGRWHEATIVLRPSMVSRLQYMQ</sequence>
<accession>A0A914A7N9</accession>
<proteinExistence type="predicted"/>
<feature type="compositionally biased region" description="Low complexity" evidence="4">
    <location>
        <begin position="555"/>
        <end position="564"/>
    </location>
</feature>
<evidence type="ECO:0000313" key="7">
    <source>
        <dbReference type="EnsemblMetazoa" id="XP_038059803.1"/>
    </source>
</evidence>
<name>A0A914A7N9_PATMI</name>
<feature type="compositionally biased region" description="Low complexity" evidence="4">
    <location>
        <begin position="222"/>
        <end position="261"/>
    </location>
</feature>
<evidence type="ECO:0000313" key="8">
    <source>
        <dbReference type="Proteomes" id="UP000887568"/>
    </source>
</evidence>
<keyword evidence="2" id="KW-0677">Repeat</keyword>
<feature type="compositionally biased region" description="Basic and acidic residues" evidence="4">
    <location>
        <begin position="360"/>
        <end position="381"/>
    </location>
</feature>
<dbReference type="FunFam" id="3.30.40.10:FF:000018">
    <property type="entry name" value="Synaptotagmin-like 5, isoform CRA_a"/>
    <property type="match status" value="1"/>
</dbReference>
<dbReference type="CDD" id="cd08521">
    <property type="entry name" value="C2A_SLP"/>
    <property type="match status" value="1"/>
</dbReference>
<dbReference type="OMA" id="RICRSEV"/>
<dbReference type="SUPFAM" id="SSF57903">
    <property type="entry name" value="FYVE/PHD zinc finger"/>
    <property type="match status" value="1"/>
</dbReference>
<dbReference type="GO" id="GO:0006886">
    <property type="term" value="P:intracellular protein transport"/>
    <property type="evidence" value="ECO:0007669"/>
    <property type="project" value="InterPro"/>
</dbReference>
<evidence type="ECO:0000259" key="5">
    <source>
        <dbReference type="PROSITE" id="PS50004"/>
    </source>
</evidence>
<dbReference type="FunFam" id="2.60.40.150:FF:000006">
    <property type="entry name" value="Synaptotagmin-like 5, isoform CRA_a"/>
    <property type="match status" value="1"/>
</dbReference>
<feature type="compositionally biased region" description="Low complexity" evidence="4">
    <location>
        <begin position="1"/>
        <end position="13"/>
    </location>
</feature>
<dbReference type="SMART" id="SM00239">
    <property type="entry name" value="C2"/>
    <property type="match status" value="2"/>
</dbReference>
<evidence type="ECO:0000256" key="3">
    <source>
        <dbReference type="ARBA" id="ARBA00023136"/>
    </source>
</evidence>
<feature type="compositionally biased region" description="Basic residues" evidence="4">
    <location>
        <begin position="781"/>
        <end position="793"/>
    </location>
</feature>
<evidence type="ECO:0000256" key="4">
    <source>
        <dbReference type="SAM" id="MobiDB-lite"/>
    </source>
</evidence>
<evidence type="ECO:0000256" key="1">
    <source>
        <dbReference type="ARBA" id="ARBA00004170"/>
    </source>
</evidence>
<feature type="region of interest" description="Disordered" evidence="4">
    <location>
        <begin position="403"/>
        <end position="600"/>
    </location>
</feature>
<dbReference type="Gene3D" id="2.60.40.150">
    <property type="entry name" value="C2 domain"/>
    <property type="match status" value="2"/>
</dbReference>
<dbReference type="InterPro" id="IPR035892">
    <property type="entry name" value="C2_domain_sf"/>
</dbReference>
<dbReference type="OrthoDB" id="10072397at2759"/>
<dbReference type="CDD" id="cd04020">
    <property type="entry name" value="C2B_SLP_1-2-3-4"/>
    <property type="match status" value="1"/>
</dbReference>
<keyword evidence="8" id="KW-1185">Reference proteome</keyword>
<feature type="compositionally biased region" description="Polar residues" evidence="4">
    <location>
        <begin position="409"/>
        <end position="421"/>
    </location>
</feature>
<dbReference type="Proteomes" id="UP000887568">
    <property type="component" value="Unplaced"/>
</dbReference>
<dbReference type="AlphaFoldDB" id="A0A914A7N9"/>
<dbReference type="GO" id="GO:0031267">
    <property type="term" value="F:small GTPase binding"/>
    <property type="evidence" value="ECO:0007669"/>
    <property type="project" value="InterPro"/>
</dbReference>
<dbReference type="GO" id="GO:0070382">
    <property type="term" value="C:exocytic vesicle"/>
    <property type="evidence" value="ECO:0007669"/>
    <property type="project" value="TreeGrafter"/>
</dbReference>
<dbReference type="Gene3D" id="3.30.40.10">
    <property type="entry name" value="Zinc/RING finger domain, C3HC4 (zinc finger)"/>
    <property type="match status" value="1"/>
</dbReference>
<dbReference type="InterPro" id="IPR041282">
    <property type="entry name" value="FYVE_2"/>
</dbReference>
<dbReference type="InterPro" id="IPR011011">
    <property type="entry name" value="Znf_FYVE_PHD"/>
</dbReference>
<dbReference type="SUPFAM" id="SSF49562">
    <property type="entry name" value="C2 domain (Calcium/lipid-binding domain, CaLB)"/>
    <property type="match status" value="2"/>
</dbReference>
<organism evidence="7 8">
    <name type="scientific">Patiria miniata</name>
    <name type="common">Bat star</name>
    <name type="synonym">Asterina miniata</name>
    <dbReference type="NCBI Taxonomy" id="46514"/>
    <lineage>
        <taxon>Eukaryota</taxon>
        <taxon>Metazoa</taxon>
        <taxon>Echinodermata</taxon>
        <taxon>Eleutherozoa</taxon>
        <taxon>Asterozoa</taxon>
        <taxon>Asteroidea</taxon>
        <taxon>Valvatacea</taxon>
        <taxon>Valvatida</taxon>
        <taxon>Asterinidae</taxon>
        <taxon>Patiria</taxon>
    </lineage>
</organism>
<dbReference type="EnsemblMetazoa" id="XM_038203875.1">
    <property type="protein sequence ID" value="XP_038059803.1"/>
    <property type="gene ID" value="LOC119730824"/>
</dbReference>
<feature type="domain" description="C2" evidence="5">
    <location>
        <begin position="620"/>
        <end position="742"/>
    </location>
</feature>
<feature type="region of interest" description="Disordered" evidence="4">
    <location>
        <begin position="188"/>
        <end position="338"/>
    </location>
</feature>
<feature type="region of interest" description="Disordered" evidence="4">
    <location>
        <begin position="1"/>
        <end position="20"/>
    </location>
</feature>
<dbReference type="GO" id="GO:0005886">
    <property type="term" value="C:plasma membrane"/>
    <property type="evidence" value="ECO:0007669"/>
    <property type="project" value="TreeGrafter"/>
</dbReference>
<feature type="region of interest" description="Disordered" evidence="4">
    <location>
        <begin position="356"/>
        <end position="382"/>
    </location>
</feature>
<evidence type="ECO:0000259" key="6">
    <source>
        <dbReference type="PROSITE" id="PS50916"/>
    </source>
</evidence>
<dbReference type="GO" id="GO:0042043">
    <property type="term" value="F:neurexin family protein binding"/>
    <property type="evidence" value="ECO:0007669"/>
    <property type="project" value="TreeGrafter"/>
</dbReference>
<feature type="region of interest" description="Disordered" evidence="4">
    <location>
        <begin position="774"/>
        <end position="795"/>
    </location>
</feature>
<protein>
    <recommendedName>
        <fullName evidence="9">Synaptotagmin-like protein 4</fullName>
    </recommendedName>
</protein>
<reference evidence="7" key="1">
    <citation type="submission" date="2022-11" db="UniProtKB">
        <authorList>
            <consortium name="EnsemblMetazoa"/>
        </authorList>
    </citation>
    <scope>IDENTIFICATION</scope>
</reference>
<dbReference type="PROSITE" id="PS50916">
    <property type="entry name" value="RABBD"/>
    <property type="match status" value="1"/>
</dbReference>
<dbReference type="InterPro" id="IPR001565">
    <property type="entry name" value="Synaptotagmin"/>
</dbReference>
<dbReference type="CDD" id="cd15747">
    <property type="entry name" value="FYVE_Slp3_4_5"/>
    <property type="match status" value="1"/>
</dbReference>
<keyword evidence="3" id="KW-0472">Membrane</keyword>
<dbReference type="RefSeq" id="XP_038059803.1">
    <property type="nucleotide sequence ID" value="XM_038203875.1"/>
</dbReference>
<dbReference type="Pfam" id="PF02318">
    <property type="entry name" value="FYVE_2"/>
    <property type="match status" value="1"/>
</dbReference>
<dbReference type="Pfam" id="PF00168">
    <property type="entry name" value="C2"/>
    <property type="match status" value="2"/>
</dbReference>
<dbReference type="InterPro" id="IPR043567">
    <property type="entry name" value="SYTL1-5_C2B"/>
</dbReference>
<dbReference type="GO" id="GO:0006887">
    <property type="term" value="P:exocytosis"/>
    <property type="evidence" value="ECO:0007669"/>
    <property type="project" value="TreeGrafter"/>
</dbReference>
<feature type="compositionally biased region" description="Polar residues" evidence="4">
    <location>
        <begin position="531"/>
        <end position="545"/>
    </location>
</feature>
<dbReference type="PANTHER" id="PTHR45716:SF2">
    <property type="entry name" value="BITESIZE, ISOFORM I"/>
    <property type="match status" value="1"/>
</dbReference>
<comment type="subcellular location">
    <subcellularLocation>
        <location evidence="1">Membrane</location>
        <topology evidence="1">Peripheral membrane protein</topology>
    </subcellularLocation>
</comment>
<feature type="compositionally biased region" description="Polar residues" evidence="4">
    <location>
        <begin position="311"/>
        <end position="335"/>
    </location>
</feature>